<organism evidence="2 3">
    <name type="scientific">Flavobacterium magnum</name>
    <dbReference type="NCBI Taxonomy" id="2162713"/>
    <lineage>
        <taxon>Bacteria</taxon>
        <taxon>Pseudomonadati</taxon>
        <taxon>Bacteroidota</taxon>
        <taxon>Flavobacteriia</taxon>
        <taxon>Flavobacteriales</taxon>
        <taxon>Flavobacteriaceae</taxon>
        <taxon>Flavobacterium</taxon>
    </lineage>
</organism>
<accession>A0A2S0RC85</accession>
<evidence type="ECO:0000256" key="1">
    <source>
        <dbReference type="SAM" id="SignalP"/>
    </source>
</evidence>
<dbReference type="SUPFAM" id="SSF49464">
    <property type="entry name" value="Carboxypeptidase regulatory domain-like"/>
    <property type="match status" value="1"/>
</dbReference>
<gene>
    <name evidence="2" type="ORF">HYN48_03945</name>
</gene>
<dbReference type="KEGG" id="fmg:HYN48_03945"/>
<dbReference type="Pfam" id="PF13715">
    <property type="entry name" value="CarbopepD_reg_2"/>
    <property type="match status" value="1"/>
</dbReference>
<dbReference type="RefSeq" id="WP_108369891.1">
    <property type="nucleotide sequence ID" value="NZ_CP028811.1"/>
</dbReference>
<dbReference type="EMBL" id="CP028811">
    <property type="protein sequence ID" value="AWA29306.1"/>
    <property type="molecule type" value="Genomic_DNA"/>
</dbReference>
<dbReference type="OrthoDB" id="848221at2"/>
<reference evidence="2 3" key="1">
    <citation type="submission" date="2018-04" db="EMBL/GenBank/DDBJ databases">
        <title>Genome sequencing of Flavobacterium sp. HYN0048.</title>
        <authorList>
            <person name="Yi H."/>
            <person name="Baek C."/>
        </authorList>
    </citation>
    <scope>NUCLEOTIDE SEQUENCE [LARGE SCALE GENOMIC DNA]</scope>
    <source>
        <strain evidence="2 3">HYN0048</strain>
    </source>
</reference>
<protein>
    <recommendedName>
        <fullName evidence="4">Carboxypeptidase-like regulatory domain-containing protein</fullName>
    </recommendedName>
</protein>
<dbReference type="Proteomes" id="UP000244193">
    <property type="component" value="Chromosome"/>
</dbReference>
<proteinExistence type="predicted"/>
<feature type="chain" id="PRO_5015483874" description="Carboxypeptidase-like regulatory domain-containing protein" evidence="1">
    <location>
        <begin position="21"/>
        <end position="275"/>
    </location>
</feature>
<evidence type="ECO:0000313" key="3">
    <source>
        <dbReference type="Proteomes" id="UP000244193"/>
    </source>
</evidence>
<keyword evidence="1" id="KW-0732">Signal</keyword>
<evidence type="ECO:0000313" key="2">
    <source>
        <dbReference type="EMBL" id="AWA29306.1"/>
    </source>
</evidence>
<dbReference type="Gene3D" id="2.60.40.1120">
    <property type="entry name" value="Carboxypeptidase-like, regulatory domain"/>
    <property type="match status" value="1"/>
</dbReference>
<sequence>MKFFKALLILLLSCGTVIHAQTEYAGTIKDKASGEALPYVNIGVVNKNMGTVSDVNGHFTLPLTTALNAETIRISMVGYEPQTFTVSDFIAKVTENPVLLLERSMSALKEVVVRNKNLQTGTLGNIPGKKTESAGFEKNILGNEMGVTIKLKRKPAYIKAFHAVIDFNRYRELKFRLNFYDLKDGLPNNSLLSENIIVTTDIRRGLLNVDLTDYNIWAEGDFFVSIELIEEMGESGLHFLADYKGTPVITRAASQGKWNTRNDKLSFGFWVTAAF</sequence>
<dbReference type="AlphaFoldDB" id="A0A2S0RC85"/>
<feature type="signal peptide" evidence="1">
    <location>
        <begin position="1"/>
        <end position="20"/>
    </location>
</feature>
<evidence type="ECO:0008006" key="4">
    <source>
        <dbReference type="Google" id="ProtNLM"/>
    </source>
</evidence>
<keyword evidence="3" id="KW-1185">Reference proteome</keyword>
<dbReference type="InterPro" id="IPR008969">
    <property type="entry name" value="CarboxyPept-like_regulatory"/>
</dbReference>
<name>A0A2S0RC85_9FLAO</name>